<evidence type="ECO:0000256" key="1">
    <source>
        <dbReference type="ARBA" id="ARBA00007159"/>
    </source>
</evidence>
<dbReference type="HOGENOM" id="CLU_017013_0_1_1"/>
<reference evidence="3 4" key="1">
    <citation type="submission" date="2014-04" db="EMBL/GenBank/DDBJ databases">
        <authorList>
            <consortium name="DOE Joint Genome Institute"/>
            <person name="Kuo A."/>
            <person name="Kohler A."/>
            <person name="Jargeat P."/>
            <person name="Nagy L.G."/>
            <person name="Floudas D."/>
            <person name="Copeland A."/>
            <person name="Barry K.W."/>
            <person name="Cichocki N."/>
            <person name="Veneault-Fourrey C."/>
            <person name="LaButti K."/>
            <person name="Lindquist E.A."/>
            <person name="Lipzen A."/>
            <person name="Lundell T."/>
            <person name="Morin E."/>
            <person name="Murat C."/>
            <person name="Sun H."/>
            <person name="Tunlid A."/>
            <person name="Henrissat B."/>
            <person name="Grigoriev I.V."/>
            <person name="Hibbett D.S."/>
            <person name="Martin F."/>
            <person name="Nordberg H.P."/>
            <person name="Cantor M.N."/>
            <person name="Hua S.X."/>
        </authorList>
    </citation>
    <scope>NUCLEOTIDE SEQUENCE [LARGE SCALE GENOMIC DNA]</scope>
    <source>
        <strain evidence="3 4">Ve08.2h10</strain>
    </source>
</reference>
<dbReference type="PROSITE" id="PS50211">
    <property type="entry name" value="DENN"/>
    <property type="match status" value="1"/>
</dbReference>
<comment type="similarity">
    <text evidence="1">Belongs to the DENND6 family.</text>
</comment>
<evidence type="ECO:0000313" key="4">
    <source>
        <dbReference type="Proteomes" id="UP000054538"/>
    </source>
</evidence>
<dbReference type="GO" id="GO:0005085">
    <property type="term" value="F:guanyl-nucleotide exchange factor activity"/>
    <property type="evidence" value="ECO:0007669"/>
    <property type="project" value="InterPro"/>
</dbReference>
<gene>
    <name evidence="3" type="ORF">PAXRUDRAFT_149155</name>
</gene>
<dbReference type="STRING" id="930991.A0A0D0DKA7"/>
<evidence type="ECO:0000313" key="3">
    <source>
        <dbReference type="EMBL" id="KIK91603.1"/>
    </source>
</evidence>
<organism evidence="3 4">
    <name type="scientific">Paxillus rubicundulus Ve08.2h10</name>
    <dbReference type="NCBI Taxonomy" id="930991"/>
    <lineage>
        <taxon>Eukaryota</taxon>
        <taxon>Fungi</taxon>
        <taxon>Dikarya</taxon>
        <taxon>Basidiomycota</taxon>
        <taxon>Agaricomycotina</taxon>
        <taxon>Agaricomycetes</taxon>
        <taxon>Agaricomycetidae</taxon>
        <taxon>Boletales</taxon>
        <taxon>Paxilineae</taxon>
        <taxon>Paxillaceae</taxon>
        <taxon>Paxillus</taxon>
    </lineage>
</organism>
<dbReference type="InParanoid" id="A0A0D0DKA7"/>
<proteinExistence type="inferred from homology"/>
<dbReference type="Proteomes" id="UP000054538">
    <property type="component" value="Unassembled WGS sequence"/>
</dbReference>
<dbReference type="InterPro" id="IPR037516">
    <property type="entry name" value="Tripartite_DENN"/>
</dbReference>
<sequence>WHSVQFDLDIGPVVQAVHPPMYLSPSERENIAFSSFPDSLQFDQGTEVHSFRIRVHPQFSKEVLSDDCEQRSQLLDGFLYGFSHFCQKRDPSSKRGYQQASLVLLTQHQYPALYTCLISKLGPLFQSYGVTMLETACHNIANWQSPSLGSTVELGFLGSVLHVELPVSSDSQQLTETGSFNEKFDPAMHLLASSVTFDPPPINLFEASLSHLWSMWECLVLCEPILVYGPSPSMTSQAIWWLRDLIRPIPLAGDIRPYFTIHDKDHSFLVNKAPPKAGLVIGVTNPFFEKSCAHWPHVLSVGRKSNLRQGTTTVVAGPSPGWTTKTHRRHISKDRQLLKYLEKACVGSEGEKIRASLDVRRHFYSRTNAVLVPLNRYLNTLIPSPLEHSARSSLPRQLRPFNSTDFFASLKSSPSALPFKSSFKQRGFYEKWLKSPAFGLWLARQEEMIHKALSEKR</sequence>
<accession>A0A0D0DKA7</accession>
<dbReference type="AlphaFoldDB" id="A0A0D0DKA7"/>
<evidence type="ECO:0000259" key="2">
    <source>
        <dbReference type="PROSITE" id="PS50211"/>
    </source>
</evidence>
<feature type="domain" description="UDENN" evidence="2">
    <location>
        <begin position="1"/>
        <end position="443"/>
    </location>
</feature>
<dbReference type="InterPro" id="IPR024224">
    <property type="entry name" value="DENND6"/>
</dbReference>
<dbReference type="OrthoDB" id="10265409at2759"/>
<name>A0A0D0DKA7_9AGAM</name>
<keyword evidence="4" id="KW-1185">Reference proteome</keyword>
<dbReference type="PANTHER" id="PTHR13677:SF0">
    <property type="entry name" value="LD41638P"/>
    <property type="match status" value="1"/>
</dbReference>
<dbReference type="PANTHER" id="PTHR13677">
    <property type="entry name" value="LD41638P"/>
    <property type="match status" value="1"/>
</dbReference>
<dbReference type="GO" id="GO:0055037">
    <property type="term" value="C:recycling endosome"/>
    <property type="evidence" value="ECO:0007669"/>
    <property type="project" value="TreeGrafter"/>
</dbReference>
<feature type="non-terminal residue" evidence="3">
    <location>
        <position position="457"/>
    </location>
</feature>
<reference evidence="4" key="2">
    <citation type="submission" date="2015-01" db="EMBL/GenBank/DDBJ databases">
        <title>Evolutionary Origins and Diversification of the Mycorrhizal Mutualists.</title>
        <authorList>
            <consortium name="DOE Joint Genome Institute"/>
            <consortium name="Mycorrhizal Genomics Consortium"/>
            <person name="Kohler A."/>
            <person name="Kuo A."/>
            <person name="Nagy L.G."/>
            <person name="Floudas D."/>
            <person name="Copeland A."/>
            <person name="Barry K.W."/>
            <person name="Cichocki N."/>
            <person name="Veneault-Fourrey C."/>
            <person name="LaButti K."/>
            <person name="Lindquist E.A."/>
            <person name="Lipzen A."/>
            <person name="Lundell T."/>
            <person name="Morin E."/>
            <person name="Murat C."/>
            <person name="Riley R."/>
            <person name="Ohm R."/>
            <person name="Sun H."/>
            <person name="Tunlid A."/>
            <person name="Henrissat B."/>
            <person name="Grigoriev I.V."/>
            <person name="Hibbett D.S."/>
            <person name="Martin F."/>
        </authorList>
    </citation>
    <scope>NUCLEOTIDE SEQUENCE [LARGE SCALE GENOMIC DNA]</scope>
    <source>
        <strain evidence="4">Ve08.2h10</strain>
    </source>
</reference>
<protein>
    <recommendedName>
        <fullName evidence="2">UDENN domain-containing protein</fullName>
    </recommendedName>
</protein>
<dbReference type="EMBL" id="KN825369">
    <property type="protein sequence ID" value="KIK91603.1"/>
    <property type="molecule type" value="Genomic_DNA"/>
</dbReference>